<evidence type="ECO:0000313" key="3">
    <source>
        <dbReference type="Proteomes" id="UP000295106"/>
    </source>
</evidence>
<dbReference type="Proteomes" id="UP000295106">
    <property type="component" value="Unassembled WGS sequence"/>
</dbReference>
<dbReference type="Pfam" id="PF04314">
    <property type="entry name" value="PCuAC"/>
    <property type="match status" value="1"/>
</dbReference>
<dbReference type="GeneID" id="99683180"/>
<proteinExistence type="predicted"/>
<dbReference type="OrthoDB" id="9796962at2"/>
<dbReference type="Gene3D" id="2.60.40.1890">
    <property type="entry name" value="PCu(A)C copper chaperone"/>
    <property type="match status" value="1"/>
</dbReference>
<comment type="caution">
    <text evidence="2">The sequence shown here is derived from an EMBL/GenBank/DDBJ whole genome shotgun (WGS) entry which is preliminary data.</text>
</comment>
<organism evidence="2 3">
    <name type="scientific">Rubrivivax gelatinosus</name>
    <name type="common">Rhodocyclus gelatinosus</name>
    <name type="synonym">Rhodopseudomonas gelatinosa</name>
    <dbReference type="NCBI Taxonomy" id="28068"/>
    <lineage>
        <taxon>Bacteria</taxon>
        <taxon>Pseudomonadati</taxon>
        <taxon>Pseudomonadota</taxon>
        <taxon>Betaproteobacteria</taxon>
        <taxon>Burkholderiales</taxon>
        <taxon>Sphaerotilaceae</taxon>
        <taxon>Rubrivivax</taxon>
    </lineage>
</organism>
<name>A0A4R2M954_RUBGE</name>
<dbReference type="InterPro" id="IPR058248">
    <property type="entry name" value="Lxx211020-like"/>
</dbReference>
<feature type="signal peptide" evidence="1">
    <location>
        <begin position="1"/>
        <end position="22"/>
    </location>
</feature>
<protein>
    <recommendedName>
        <fullName evidence="4">Copper chaperone PCu(A)C</fullName>
    </recommendedName>
</protein>
<reference evidence="2 3" key="1">
    <citation type="submission" date="2019-03" db="EMBL/GenBank/DDBJ databases">
        <title>Genomic Encyclopedia of Type Strains, Phase IV (KMG-IV): sequencing the most valuable type-strain genomes for metagenomic binning, comparative biology and taxonomic classification.</title>
        <authorList>
            <person name="Goeker M."/>
        </authorList>
    </citation>
    <scope>NUCLEOTIDE SEQUENCE [LARGE SCALE GENOMIC DNA]</scope>
    <source>
        <strain evidence="2 3">DSM 1709</strain>
    </source>
</reference>
<dbReference type="PANTHER" id="PTHR36302:SF1">
    <property type="entry name" value="COPPER CHAPERONE PCU(A)C"/>
    <property type="match status" value="1"/>
</dbReference>
<dbReference type="RefSeq" id="WP_132648595.1">
    <property type="nucleotide sequence ID" value="NZ_CP181386.1"/>
</dbReference>
<feature type="chain" id="PRO_5020386895" description="Copper chaperone PCu(A)C" evidence="1">
    <location>
        <begin position="23"/>
        <end position="156"/>
    </location>
</feature>
<dbReference type="EMBL" id="SLXD01000011">
    <property type="protein sequence ID" value="TCP00977.1"/>
    <property type="molecule type" value="Genomic_DNA"/>
</dbReference>
<keyword evidence="1" id="KW-0732">Signal</keyword>
<evidence type="ECO:0000313" key="2">
    <source>
        <dbReference type="EMBL" id="TCP00977.1"/>
    </source>
</evidence>
<dbReference type="PANTHER" id="PTHR36302">
    <property type="entry name" value="BLR7088 PROTEIN"/>
    <property type="match status" value="1"/>
</dbReference>
<accession>A0A4R2M954</accession>
<evidence type="ECO:0000256" key="1">
    <source>
        <dbReference type="SAM" id="SignalP"/>
    </source>
</evidence>
<dbReference type="InterPro" id="IPR036182">
    <property type="entry name" value="PCuAC_sf"/>
</dbReference>
<evidence type="ECO:0008006" key="4">
    <source>
        <dbReference type="Google" id="ProtNLM"/>
    </source>
</evidence>
<dbReference type="SUPFAM" id="SSF110087">
    <property type="entry name" value="DR1885-like metal-binding protein"/>
    <property type="match status" value="1"/>
</dbReference>
<sequence>MNRSTAAVIGALMSLAAAAASAQTTVKEAWIRGTVAQQKATGLFAQISSAQGGRLVGASSPVAGVVEVHEMAMEGNVMKMRALANGLALPAGQTVELKPGGYHVMLMDLKQPLEAGSTVPVTLVFEGADKKRESVELQVPVKAMNAAMPAMKHSGH</sequence>
<dbReference type="AlphaFoldDB" id="A0A4R2M954"/>
<gene>
    <name evidence="2" type="ORF">EV684_111184</name>
</gene>
<dbReference type="InterPro" id="IPR007410">
    <property type="entry name" value="LpqE-like"/>
</dbReference>